<gene>
    <name evidence="2" type="ORF">ElyMa_000603000</name>
</gene>
<feature type="region of interest" description="Disordered" evidence="1">
    <location>
        <begin position="61"/>
        <end position="85"/>
    </location>
</feature>
<dbReference type="AlphaFoldDB" id="A0AAV4G9W6"/>
<accession>A0AAV4G9W6</accession>
<organism evidence="2 3">
    <name type="scientific">Elysia marginata</name>
    <dbReference type="NCBI Taxonomy" id="1093978"/>
    <lineage>
        <taxon>Eukaryota</taxon>
        <taxon>Metazoa</taxon>
        <taxon>Spiralia</taxon>
        <taxon>Lophotrochozoa</taxon>
        <taxon>Mollusca</taxon>
        <taxon>Gastropoda</taxon>
        <taxon>Heterobranchia</taxon>
        <taxon>Euthyneura</taxon>
        <taxon>Panpulmonata</taxon>
        <taxon>Sacoglossa</taxon>
        <taxon>Placobranchoidea</taxon>
        <taxon>Plakobranchidae</taxon>
        <taxon>Elysia</taxon>
    </lineage>
</organism>
<evidence type="ECO:0000313" key="3">
    <source>
        <dbReference type="Proteomes" id="UP000762676"/>
    </source>
</evidence>
<protein>
    <submittedName>
        <fullName evidence="2">Tyrosine recombinase</fullName>
    </submittedName>
</protein>
<dbReference type="EMBL" id="BMAT01001183">
    <property type="protein sequence ID" value="GFR81365.1"/>
    <property type="molecule type" value="Genomic_DNA"/>
</dbReference>
<keyword evidence="3" id="KW-1185">Reference proteome</keyword>
<sequence length="301" mass="33971">MEGKCFLDPMKFRVLCLSSFQFNWPSSQENRAGPGAGNPDSTMLAHTSVVFKASVAAIPTTSNPAQVSPSPSSSHLQRATPPREEVETDCLAIVRRALNNKSIPKGAQDISFNSWRDSTKSIDSTYIRQWIQSSHRRGGDPFREDMTLILEFLTDLHKQDKSYSTIDTVKSAIFTIMFFDLESTPSNQNIIRKFMRGLYQSNPPKSRYSTIWDANLVLQYLQRMGPSISLTVKDLSKMCAMLPGLLSVQRVQTLHVLKLLDIQLFQDQLIINISGLIKQSASSRHNPTLEFPTFHSDENLW</sequence>
<comment type="caution">
    <text evidence="2">The sequence shown here is derived from an EMBL/GenBank/DDBJ whole genome shotgun (WGS) entry which is preliminary data.</text>
</comment>
<evidence type="ECO:0000256" key="1">
    <source>
        <dbReference type="SAM" id="MobiDB-lite"/>
    </source>
</evidence>
<feature type="compositionally biased region" description="Polar residues" evidence="1">
    <location>
        <begin position="61"/>
        <end position="77"/>
    </location>
</feature>
<dbReference type="PANTHER" id="PTHR35617:SF3">
    <property type="entry name" value="CORE-BINDING (CB) DOMAIN-CONTAINING PROTEIN"/>
    <property type="match status" value="1"/>
</dbReference>
<reference evidence="2 3" key="1">
    <citation type="journal article" date="2021" name="Elife">
        <title>Chloroplast acquisition without the gene transfer in kleptoplastic sea slugs, Plakobranchus ocellatus.</title>
        <authorList>
            <person name="Maeda T."/>
            <person name="Takahashi S."/>
            <person name="Yoshida T."/>
            <person name="Shimamura S."/>
            <person name="Takaki Y."/>
            <person name="Nagai Y."/>
            <person name="Toyoda A."/>
            <person name="Suzuki Y."/>
            <person name="Arimoto A."/>
            <person name="Ishii H."/>
            <person name="Satoh N."/>
            <person name="Nishiyama T."/>
            <person name="Hasebe M."/>
            <person name="Maruyama T."/>
            <person name="Minagawa J."/>
            <person name="Obokata J."/>
            <person name="Shigenobu S."/>
        </authorList>
    </citation>
    <scope>NUCLEOTIDE SEQUENCE [LARGE SCALE GENOMIC DNA]</scope>
</reference>
<proteinExistence type="predicted"/>
<evidence type="ECO:0000313" key="2">
    <source>
        <dbReference type="EMBL" id="GFR81365.1"/>
    </source>
</evidence>
<dbReference type="Proteomes" id="UP000762676">
    <property type="component" value="Unassembled WGS sequence"/>
</dbReference>
<dbReference type="PANTHER" id="PTHR35617">
    <property type="entry name" value="PHAGE_INTEGRASE DOMAIN-CONTAINING PROTEIN"/>
    <property type="match status" value="1"/>
</dbReference>
<dbReference type="SUPFAM" id="SSF47823">
    <property type="entry name" value="lambda integrase-like, N-terminal domain"/>
    <property type="match status" value="1"/>
</dbReference>
<name>A0AAV4G9W6_9GAST</name>